<dbReference type="PANTHER" id="PTHR43415:SF3">
    <property type="entry name" value="GNAT-FAMILY ACETYLTRANSFERASE"/>
    <property type="match status" value="1"/>
</dbReference>
<name>A0A6G1L5C9_9PEZI</name>
<accession>A0A6G1L5C9</accession>
<gene>
    <name evidence="2" type="ORF">EJ03DRAFT_135645</name>
</gene>
<evidence type="ECO:0000259" key="1">
    <source>
        <dbReference type="PROSITE" id="PS51186"/>
    </source>
</evidence>
<keyword evidence="2" id="KW-0012">Acyltransferase</keyword>
<evidence type="ECO:0000313" key="3">
    <source>
        <dbReference type="Proteomes" id="UP000799436"/>
    </source>
</evidence>
<dbReference type="Gene3D" id="3.40.630.30">
    <property type="match status" value="1"/>
</dbReference>
<keyword evidence="2" id="KW-0808">Transferase</keyword>
<dbReference type="PROSITE" id="PS51186">
    <property type="entry name" value="GNAT"/>
    <property type="match status" value="1"/>
</dbReference>
<dbReference type="GO" id="GO:0016747">
    <property type="term" value="F:acyltransferase activity, transferring groups other than amino-acyl groups"/>
    <property type="evidence" value="ECO:0007669"/>
    <property type="project" value="InterPro"/>
</dbReference>
<protein>
    <submittedName>
        <fullName evidence="2">Acyl-CoA N-acyltransferase</fullName>
    </submittedName>
</protein>
<keyword evidence="3" id="KW-1185">Reference proteome</keyword>
<feature type="domain" description="N-acetyltransferase" evidence="1">
    <location>
        <begin position="34"/>
        <end position="200"/>
    </location>
</feature>
<reference evidence="2" key="1">
    <citation type="journal article" date="2020" name="Stud. Mycol.">
        <title>101 Dothideomycetes genomes: a test case for predicting lifestyles and emergence of pathogens.</title>
        <authorList>
            <person name="Haridas S."/>
            <person name="Albert R."/>
            <person name="Binder M."/>
            <person name="Bloem J."/>
            <person name="Labutti K."/>
            <person name="Salamov A."/>
            <person name="Andreopoulos B."/>
            <person name="Baker S."/>
            <person name="Barry K."/>
            <person name="Bills G."/>
            <person name="Bluhm B."/>
            <person name="Cannon C."/>
            <person name="Castanera R."/>
            <person name="Culley D."/>
            <person name="Daum C."/>
            <person name="Ezra D."/>
            <person name="Gonzalez J."/>
            <person name="Henrissat B."/>
            <person name="Kuo A."/>
            <person name="Liang C."/>
            <person name="Lipzen A."/>
            <person name="Lutzoni F."/>
            <person name="Magnuson J."/>
            <person name="Mondo S."/>
            <person name="Nolan M."/>
            <person name="Ohm R."/>
            <person name="Pangilinan J."/>
            <person name="Park H.-J."/>
            <person name="Ramirez L."/>
            <person name="Alfaro M."/>
            <person name="Sun H."/>
            <person name="Tritt A."/>
            <person name="Yoshinaga Y."/>
            <person name="Zwiers L.-H."/>
            <person name="Turgeon B."/>
            <person name="Goodwin S."/>
            <person name="Spatafora J."/>
            <person name="Crous P."/>
            <person name="Grigoriev I."/>
        </authorList>
    </citation>
    <scope>NUCLEOTIDE SEQUENCE</scope>
    <source>
        <strain evidence="2">CBS 116005</strain>
    </source>
</reference>
<dbReference type="AlphaFoldDB" id="A0A6G1L5C9"/>
<sequence>MFYTNRLMLRNLDLKADHPTLIQWLNDQEIMEAMVADAVRPTSREGVVEFVQARAKHPGGLPFFAICERPTKISQPGRTFADGGDFFVTGDGAPRYPIIGLLNINNWRFSFTNRVAMLGIAFDGEHRGRKGYGAEVLSWACEYMFGHIGLHRCELEAHPENHRALQCYRKVGFRDEGTKREALWRDGRWHDTVLMAILEKDWRARTTAS</sequence>
<proteinExistence type="predicted"/>
<dbReference type="Pfam" id="PF13302">
    <property type="entry name" value="Acetyltransf_3"/>
    <property type="match status" value="1"/>
</dbReference>
<dbReference type="SUPFAM" id="SSF55729">
    <property type="entry name" value="Acyl-CoA N-acyltransferases (Nat)"/>
    <property type="match status" value="1"/>
</dbReference>
<dbReference type="Proteomes" id="UP000799436">
    <property type="component" value="Unassembled WGS sequence"/>
</dbReference>
<organism evidence="2 3">
    <name type="scientific">Teratosphaeria nubilosa</name>
    <dbReference type="NCBI Taxonomy" id="161662"/>
    <lineage>
        <taxon>Eukaryota</taxon>
        <taxon>Fungi</taxon>
        <taxon>Dikarya</taxon>
        <taxon>Ascomycota</taxon>
        <taxon>Pezizomycotina</taxon>
        <taxon>Dothideomycetes</taxon>
        <taxon>Dothideomycetidae</taxon>
        <taxon>Mycosphaerellales</taxon>
        <taxon>Teratosphaeriaceae</taxon>
        <taxon>Teratosphaeria</taxon>
    </lineage>
</organism>
<dbReference type="InterPro" id="IPR016181">
    <property type="entry name" value="Acyl_CoA_acyltransferase"/>
</dbReference>
<evidence type="ECO:0000313" key="2">
    <source>
        <dbReference type="EMBL" id="KAF2768045.1"/>
    </source>
</evidence>
<dbReference type="InterPro" id="IPR000182">
    <property type="entry name" value="GNAT_dom"/>
</dbReference>
<dbReference type="OrthoDB" id="64477at2759"/>
<dbReference type="EMBL" id="ML995848">
    <property type="protein sequence ID" value="KAF2768045.1"/>
    <property type="molecule type" value="Genomic_DNA"/>
</dbReference>
<dbReference type="PANTHER" id="PTHR43415">
    <property type="entry name" value="SPERMIDINE N(1)-ACETYLTRANSFERASE"/>
    <property type="match status" value="1"/>
</dbReference>